<organism evidence="2 3">
    <name type="scientific">Penicillium chermesinum</name>
    <dbReference type="NCBI Taxonomy" id="63820"/>
    <lineage>
        <taxon>Eukaryota</taxon>
        <taxon>Fungi</taxon>
        <taxon>Dikarya</taxon>
        <taxon>Ascomycota</taxon>
        <taxon>Pezizomycotina</taxon>
        <taxon>Eurotiomycetes</taxon>
        <taxon>Eurotiomycetidae</taxon>
        <taxon>Eurotiales</taxon>
        <taxon>Aspergillaceae</taxon>
        <taxon>Penicillium</taxon>
    </lineage>
</organism>
<dbReference type="InterPro" id="IPR006683">
    <property type="entry name" value="Thioestr_dom"/>
</dbReference>
<dbReference type="CDD" id="cd03443">
    <property type="entry name" value="PaaI_thioesterase"/>
    <property type="match status" value="1"/>
</dbReference>
<evidence type="ECO:0000259" key="1">
    <source>
        <dbReference type="Pfam" id="PF03061"/>
    </source>
</evidence>
<sequence length="257" mass="28764">MQLLLRSFGTRLNLLSRTSVRNIATNSPRPSTQSRSPWPRRLLYIAIFGALGKLAGDQSEKLILHPITPGSAEDEAGLESIRKVFDALPMVQKLRENPDYVETEAYENFSEEKKRPRLTSGPMAGARGLGLQKVFWNDKDRELVNVVFFGPGLDGWPSMVHGGAIGTVIDESLGRAAIRHFPVRTGVTANLNINYRAPVYSSRYYAFRTKLDQERSTDRKAYATCEVRDSQGRLCVEASGLFVVPKKFQLAEIGDRF</sequence>
<protein>
    <recommendedName>
        <fullName evidence="1">Thioesterase domain-containing protein</fullName>
    </recommendedName>
</protein>
<keyword evidence="3" id="KW-1185">Reference proteome</keyword>
<dbReference type="GeneID" id="83197258"/>
<comment type="caution">
    <text evidence="2">The sequence shown here is derived from an EMBL/GenBank/DDBJ whole genome shotgun (WGS) entry which is preliminary data.</text>
</comment>
<evidence type="ECO:0000313" key="3">
    <source>
        <dbReference type="Proteomes" id="UP001150941"/>
    </source>
</evidence>
<dbReference type="Pfam" id="PF03061">
    <property type="entry name" value="4HBT"/>
    <property type="match status" value="1"/>
</dbReference>
<dbReference type="AlphaFoldDB" id="A0A9W9PKQ1"/>
<dbReference type="InterPro" id="IPR052061">
    <property type="entry name" value="PTE-AB_protein"/>
</dbReference>
<gene>
    <name evidence="2" type="ORF">N7468_000658</name>
</gene>
<accession>A0A9W9PKQ1</accession>
<dbReference type="PANTHER" id="PTHR47260:SF1">
    <property type="entry name" value="UPF0644 PROTEIN PB2B4.06"/>
    <property type="match status" value="1"/>
</dbReference>
<dbReference type="InterPro" id="IPR029069">
    <property type="entry name" value="HotDog_dom_sf"/>
</dbReference>
<dbReference type="PANTHER" id="PTHR47260">
    <property type="entry name" value="UPF0644 PROTEIN PB2B4.06"/>
    <property type="match status" value="1"/>
</dbReference>
<dbReference type="RefSeq" id="XP_058335986.1">
    <property type="nucleotide sequence ID" value="XM_058469955.1"/>
</dbReference>
<name>A0A9W9PKQ1_9EURO</name>
<evidence type="ECO:0000313" key="2">
    <source>
        <dbReference type="EMBL" id="KAJ5249207.1"/>
    </source>
</evidence>
<proteinExistence type="predicted"/>
<reference evidence="2" key="1">
    <citation type="submission" date="2022-11" db="EMBL/GenBank/DDBJ databases">
        <authorList>
            <person name="Petersen C."/>
        </authorList>
    </citation>
    <scope>NUCLEOTIDE SEQUENCE</scope>
    <source>
        <strain evidence="2">IBT 19713</strain>
    </source>
</reference>
<feature type="domain" description="Thioesterase" evidence="1">
    <location>
        <begin position="159"/>
        <end position="235"/>
    </location>
</feature>
<dbReference type="EMBL" id="JAPQKS010000001">
    <property type="protein sequence ID" value="KAJ5249207.1"/>
    <property type="molecule type" value="Genomic_DNA"/>
</dbReference>
<reference evidence="2" key="2">
    <citation type="journal article" date="2023" name="IMA Fungus">
        <title>Comparative genomic study of the Penicillium genus elucidates a diverse pangenome and 15 lateral gene transfer events.</title>
        <authorList>
            <person name="Petersen C."/>
            <person name="Sorensen T."/>
            <person name="Nielsen M.R."/>
            <person name="Sondergaard T.E."/>
            <person name="Sorensen J.L."/>
            <person name="Fitzpatrick D.A."/>
            <person name="Frisvad J.C."/>
            <person name="Nielsen K.L."/>
        </authorList>
    </citation>
    <scope>NUCLEOTIDE SEQUENCE</scope>
    <source>
        <strain evidence="2">IBT 19713</strain>
    </source>
</reference>
<dbReference type="SUPFAM" id="SSF54637">
    <property type="entry name" value="Thioesterase/thiol ester dehydrase-isomerase"/>
    <property type="match status" value="1"/>
</dbReference>
<dbReference type="Gene3D" id="3.10.129.10">
    <property type="entry name" value="Hotdog Thioesterase"/>
    <property type="match status" value="1"/>
</dbReference>
<dbReference type="OrthoDB" id="506431at2759"/>
<dbReference type="Proteomes" id="UP001150941">
    <property type="component" value="Unassembled WGS sequence"/>
</dbReference>